<organism evidence="1 2">
    <name type="scientific">Amycolatopsis rhabdoformis</name>
    <dbReference type="NCBI Taxonomy" id="1448059"/>
    <lineage>
        <taxon>Bacteria</taxon>
        <taxon>Bacillati</taxon>
        <taxon>Actinomycetota</taxon>
        <taxon>Actinomycetes</taxon>
        <taxon>Pseudonocardiales</taxon>
        <taxon>Pseudonocardiaceae</taxon>
        <taxon>Amycolatopsis</taxon>
    </lineage>
</organism>
<accession>A0ABZ1HY06</accession>
<sequence length="66" mass="7288">MPIRVLISHESTAIPCETCGYPTLHVAHLVTPEGQCIGQKLVCTLCREQEAALEKPPHKPLEKQRG</sequence>
<keyword evidence="2" id="KW-1185">Reference proteome</keyword>
<proteinExistence type="predicted"/>
<gene>
    <name evidence="1" type="ORF">VSH64_28630</name>
</gene>
<dbReference type="EMBL" id="CP142149">
    <property type="protein sequence ID" value="WSE26840.1"/>
    <property type="molecule type" value="Genomic_DNA"/>
</dbReference>
<dbReference type="Proteomes" id="UP001330812">
    <property type="component" value="Chromosome"/>
</dbReference>
<evidence type="ECO:0000313" key="2">
    <source>
        <dbReference type="Proteomes" id="UP001330812"/>
    </source>
</evidence>
<protein>
    <submittedName>
        <fullName evidence="1">Uncharacterized protein</fullName>
    </submittedName>
</protein>
<evidence type="ECO:0000313" key="1">
    <source>
        <dbReference type="EMBL" id="WSE26840.1"/>
    </source>
</evidence>
<dbReference type="RefSeq" id="WP_326565826.1">
    <property type="nucleotide sequence ID" value="NZ_CP142149.1"/>
</dbReference>
<reference evidence="1 2" key="1">
    <citation type="journal article" date="2015" name="Int. J. Syst. Evol. Microbiol.">
        <title>Amycolatopsis rhabdoformis sp. nov., an actinomycete isolated from a tropical forest soil.</title>
        <authorList>
            <person name="Souza W.R."/>
            <person name="Silva R.E."/>
            <person name="Goodfellow M."/>
            <person name="Busarakam K."/>
            <person name="Figueiro F.S."/>
            <person name="Ferreira D."/>
            <person name="Rodrigues-Filho E."/>
            <person name="Moraes L.A.B."/>
            <person name="Zucchi T.D."/>
        </authorList>
    </citation>
    <scope>NUCLEOTIDE SEQUENCE [LARGE SCALE GENOMIC DNA]</scope>
    <source>
        <strain evidence="1 2">NCIMB 14900</strain>
    </source>
</reference>
<name>A0ABZ1HY06_9PSEU</name>